<dbReference type="GO" id="GO:0046872">
    <property type="term" value="F:metal ion binding"/>
    <property type="evidence" value="ECO:0007669"/>
    <property type="project" value="UniProtKB-KW"/>
</dbReference>
<name>A0A381XBX3_9ZZZZ</name>
<dbReference type="InterPro" id="IPR003779">
    <property type="entry name" value="CMD-like"/>
</dbReference>
<keyword evidence="3" id="KW-0408">Iron</keyword>
<dbReference type="Gene3D" id="1.20.1290.10">
    <property type="entry name" value="AhpD-like"/>
    <property type="match status" value="1"/>
</dbReference>
<dbReference type="PANTHER" id="PTHR21496">
    <property type="entry name" value="FERREDOXIN-RELATED"/>
    <property type="match status" value="1"/>
</dbReference>
<accession>A0A381XBX3</accession>
<sequence length="213" mass="22907">VTEEELSGLQWLSRERPEAMQHLLAFFRESAQHLDPKTRFLISVVTKVVNLSERGLRQYIPRAIREGATPDEVLDAILCAYPVAGLTNVIDAVQVLRSLDLDGLETASAATGEPEWVTVARGDGIAPGTASVVEARGRSVALFNVDGTYHATANACLHQGGELGCGALDGSVVTCHRHGWQFDVTTGDCMTRPGEQVQSFPARVEGGEVQILV</sequence>
<evidence type="ECO:0000256" key="1">
    <source>
        <dbReference type="ARBA" id="ARBA00022714"/>
    </source>
</evidence>
<dbReference type="InterPro" id="IPR036922">
    <property type="entry name" value="Rieske_2Fe-2S_sf"/>
</dbReference>
<dbReference type="PROSITE" id="PS51296">
    <property type="entry name" value="RIESKE"/>
    <property type="match status" value="1"/>
</dbReference>
<dbReference type="EMBL" id="UINC01014554">
    <property type="protein sequence ID" value="SVA62001.1"/>
    <property type="molecule type" value="Genomic_DNA"/>
</dbReference>
<evidence type="ECO:0000256" key="4">
    <source>
        <dbReference type="ARBA" id="ARBA00023014"/>
    </source>
</evidence>
<evidence type="ECO:0000313" key="6">
    <source>
        <dbReference type="EMBL" id="SVA62001.1"/>
    </source>
</evidence>
<evidence type="ECO:0000259" key="5">
    <source>
        <dbReference type="PROSITE" id="PS51296"/>
    </source>
</evidence>
<keyword evidence="2" id="KW-0479">Metal-binding</keyword>
<organism evidence="6">
    <name type="scientific">marine metagenome</name>
    <dbReference type="NCBI Taxonomy" id="408172"/>
    <lineage>
        <taxon>unclassified sequences</taxon>
        <taxon>metagenomes</taxon>
        <taxon>ecological metagenomes</taxon>
    </lineage>
</organism>
<gene>
    <name evidence="6" type="ORF">METZ01_LOCUS114855</name>
</gene>
<dbReference type="Gene3D" id="2.102.10.10">
    <property type="entry name" value="Rieske [2Fe-2S] iron-sulphur domain"/>
    <property type="match status" value="1"/>
</dbReference>
<dbReference type="Pfam" id="PF00355">
    <property type="entry name" value="Rieske"/>
    <property type="match status" value="1"/>
</dbReference>
<dbReference type="SUPFAM" id="SSF69118">
    <property type="entry name" value="AhpD-like"/>
    <property type="match status" value="1"/>
</dbReference>
<dbReference type="InterPro" id="IPR017941">
    <property type="entry name" value="Rieske_2Fe-2S"/>
</dbReference>
<dbReference type="GO" id="GO:0051920">
    <property type="term" value="F:peroxiredoxin activity"/>
    <property type="evidence" value="ECO:0007669"/>
    <property type="project" value="InterPro"/>
</dbReference>
<keyword evidence="4" id="KW-0411">Iron-sulfur</keyword>
<evidence type="ECO:0000256" key="2">
    <source>
        <dbReference type="ARBA" id="ARBA00022723"/>
    </source>
</evidence>
<dbReference type="AlphaFoldDB" id="A0A381XBX3"/>
<feature type="non-terminal residue" evidence="6">
    <location>
        <position position="1"/>
    </location>
</feature>
<dbReference type="Pfam" id="PF02627">
    <property type="entry name" value="CMD"/>
    <property type="match status" value="1"/>
</dbReference>
<dbReference type="PANTHER" id="PTHR21496:SF23">
    <property type="entry name" value="3-PHENYLPROPIONATE_CINNAMIC ACID DIOXYGENASE FERREDOXIN SUBUNIT"/>
    <property type="match status" value="1"/>
</dbReference>
<dbReference type="SUPFAM" id="SSF50022">
    <property type="entry name" value="ISP domain"/>
    <property type="match status" value="1"/>
</dbReference>
<feature type="domain" description="Rieske" evidence="5">
    <location>
        <begin position="116"/>
        <end position="211"/>
    </location>
</feature>
<keyword evidence="1" id="KW-0001">2Fe-2S</keyword>
<dbReference type="InterPro" id="IPR029032">
    <property type="entry name" value="AhpD-like"/>
</dbReference>
<reference evidence="6" key="1">
    <citation type="submission" date="2018-05" db="EMBL/GenBank/DDBJ databases">
        <authorList>
            <person name="Lanie J.A."/>
            <person name="Ng W.-L."/>
            <person name="Kazmierczak K.M."/>
            <person name="Andrzejewski T.M."/>
            <person name="Davidsen T.M."/>
            <person name="Wayne K.J."/>
            <person name="Tettelin H."/>
            <person name="Glass J.I."/>
            <person name="Rusch D."/>
            <person name="Podicherti R."/>
            <person name="Tsui H.-C.T."/>
            <person name="Winkler M.E."/>
        </authorList>
    </citation>
    <scope>NUCLEOTIDE SEQUENCE</scope>
</reference>
<proteinExistence type="predicted"/>
<dbReference type="GO" id="GO:0051537">
    <property type="term" value="F:2 iron, 2 sulfur cluster binding"/>
    <property type="evidence" value="ECO:0007669"/>
    <property type="project" value="UniProtKB-KW"/>
</dbReference>
<evidence type="ECO:0000256" key="3">
    <source>
        <dbReference type="ARBA" id="ARBA00023004"/>
    </source>
</evidence>
<protein>
    <recommendedName>
        <fullName evidence="5">Rieske domain-containing protein</fullName>
    </recommendedName>
</protein>